<dbReference type="PANTHER" id="PTHR30055:SF234">
    <property type="entry name" value="HTH-TYPE TRANSCRIPTIONAL REGULATOR BETI"/>
    <property type="match status" value="1"/>
</dbReference>
<protein>
    <submittedName>
        <fullName evidence="6">TetR/AcrR family transcriptional regulator</fullName>
    </submittedName>
</protein>
<proteinExistence type="predicted"/>
<dbReference type="InterPro" id="IPR009057">
    <property type="entry name" value="Homeodomain-like_sf"/>
</dbReference>
<evidence type="ECO:0000256" key="4">
    <source>
        <dbReference type="PROSITE-ProRule" id="PRU00335"/>
    </source>
</evidence>
<dbReference type="RefSeq" id="WP_345726112.1">
    <property type="nucleotide sequence ID" value="NZ_BAAAYN010000002.1"/>
</dbReference>
<evidence type="ECO:0000313" key="6">
    <source>
        <dbReference type="EMBL" id="GAA3382237.1"/>
    </source>
</evidence>
<keyword evidence="1" id="KW-0805">Transcription regulation</keyword>
<evidence type="ECO:0000256" key="2">
    <source>
        <dbReference type="ARBA" id="ARBA00023125"/>
    </source>
</evidence>
<evidence type="ECO:0000256" key="3">
    <source>
        <dbReference type="ARBA" id="ARBA00023163"/>
    </source>
</evidence>
<dbReference type="Pfam" id="PF21597">
    <property type="entry name" value="TetR_C_43"/>
    <property type="match status" value="1"/>
</dbReference>
<feature type="DNA-binding region" description="H-T-H motif" evidence="4">
    <location>
        <begin position="36"/>
        <end position="55"/>
    </location>
</feature>
<feature type="domain" description="HTH tetR-type" evidence="5">
    <location>
        <begin position="14"/>
        <end position="73"/>
    </location>
</feature>
<dbReference type="PROSITE" id="PS50977">
    <property type="entry name" value="HTH_TETR_2"/>
    <property type="match status" value="1"/>
</dbReference>
<dbReference type="PRINTS" id="PR00455">
    <property type="entry name" value="HTHTETR"/>
</dbReference>
<dbReference type="InterPro" id="IPR001647">
    <property type="entry name" value="HTH_TetR"/>
</dbReference>
<dbReference type="SUPFAM" id="SSF48498">
    <property type="entry name" value="Tetracyclin repressor-like, C-terminal domain"/>
    <property type="match status" value="1"/>
</dbReference>
<dbReference type="InterPro" id="IPR050109">
    <property type="entry name" value="HTH-type_TetR-like_transc_reg"/>
</dbReference>
<sequence length="204" mass="21549">MPDPGERGLRADARRNRARVLEVAIEAFAAEGLAVPVHEIARRAGVGTGTVSRHFPTKESLFQAIVSARVERLVTQARTIEAEHDPADAFFAFFEVMAAAGALDRGLADALIGAGFDIDAAAAATGYDLNEHFHRLLTAAQNAGAVRGDVDFADVKALLAGCLARERDTADPAARDRLIAIVRAGLRPTAQPASQPSAGDTENR</sequence>
<dbReference type="InterPro" id="IPR036271">
    <property type="entry name" value="Tet_transcr_reg_TetR-rel_C_sf"/>
</dbReference>
<dbReference type="SUPFAM" id="SSF46689">
    <property type="entry name" value="Homeodomain-like"/>
    <property type="match status" value="1"/>
</dbReference>
<dbReference type="InterPro" id="IPR049445">
    <property type="entry name" value="TetR_SbtR-like_C"/>
</dbReference>
<keyword evidence="2 4" id="KW-0238">DNA-binding</keyword>
<accession>A0ABP6SPH3</accession>
<reference evidence="7" key="1">
    <citation type="journal article" date="2019" name="Int. J. Syst. Evol. Microbiol.">
        <title>The Global Catalogue of Microorganisms (GCM) 10K type strain sequencing project: providing services to taxonomists for standard genome sequencing and annotation.</title>
        <authorList>
            <consortium name="The Broad Institute Genomics Platform"/>
            <consortium name="The Broad Institute Genome Sequencing Center for Infectious Disease"/>
            <person name="Wu L."/>
            <person name="Ma J."/>
        </authorList>
    </citation>
    <scope>NUCLEOTIDE SEQUENCE [LARGE SCALE GENOMIC DNA]</scope>
    <source>
        <strain evidence="7">JCM 9458</strain>
    </source>
</reference>
<dbReference type="Pfam" id="PF00440">
    <property type="entry name" value="TetR_N"/>
    <property type="match status" value="1"/>
</dbReference>
<evidence type="ECO:0000313" key="7">
    <source>
        <dbReference type="Proteomes" id="UP001501676"/>
    </source>
</evidence>
<evidence type="ECO:0000256" key="1">
    <source>
        <dbReference type="ARBA" id="ARBA00023015"/>
    </source>
</evidence>
<dbReference type="EMBL" id="BAAAYN010000002">
    <property type="protein sequence ID" value="GAA3382237.1"/>
    <property type="molecule type" value="Genomic_DNA"/>
</dbReference>
<dbReference type="Gene3D" id="1.10.357.10">
    <property type="entry name" value="Tetracycline Repressor, domain 2"/>
    <property type="match status" value="1"/>
</dbReference>
<organism evidence="6 7">
    <name type="scientific">Cryptosporangium minutisporangium</name>
    <dbReference type="NCBI Taxonomy" id="113569"/>
    <lineage>
        <taxon>Bacteria</taxon>
        <taxon>Bacillati</taxon>
        <taxon>Actinomycetota</taxon>
        <taxon>Actinomycetes</taxon>
        <taxon>Cryptosporangiales</taxon>
        <taxon>Cryptosporangiaceae</taxon>
        <taxon>Cryptosporangium</taxon>
    </lineage>
</organism>
<keyword evidence="7" id="KW-1185">Reference proteome</keyword>
<gene>
    <name evidence="6" type="ORF">GCM10020369_03300</name>
</gene>
<dbReference type="Proteomes" id="UP001501676">
    <property type="component" value="Unassembled WGS sequence"/>
</dbReference>
<evidence type="ECO:0000259" key="5">
    <source>
        <dbReference type="PROSITE" id="PS50977"/>
    </source>
</evidence>
<name>A0ABP6SPH3_9ACTN</name>
<comment type="caution">
    <text evidence="6">The sequence shown here is derived from an EMBL/GenBank/DDBJ whole genome shotgun (WGS) entry which is preliminary data.</text>
</comment>
<keyword evidence="3" id="KW-0804">Transcription</keyword>
<dbReference type="PANTHER" id="PTHR30055">
    <property type="entry name" value="HTH-TYPE TRANSCRIPTIONAL REGULATOR RUTR"/>
    <property type="match status" value="1"/>
</dbReference>